<dbReference type="PANTHER" id="PTHR12688">
    <property type="entry name" value="DYNEIN LIGHT INTERMEDIATE CHAIN"/>
    <property type="match status" value="1"/>
</dbReference>
<proteinExistence type="inferred from homology"/>
<dbReference type="InterPro" id="IPR008467">
    <property type="entry name" value="Dynein1_light_intermed_chain"/>
</dbReference>
<dbReference type="GO" id="GO:0005874">
    <property type="term" value="C:microtubule"/>
    <property type="evidence" value="ECO:0007669"/>
    <property type="project" value="UniProtKB-KW"/>
</dbReference>
<evidence type="ECO:0000256" key="4">
    <source>
        <dbReference type="ARBA" id="ARBA00022490"/>
    </source>
</evidence>
<protein>
    <recommendedName>
        <fullName evidence="14">Dynein light intermediate chain</fullName>
    </recommendedName>
</protein>
<dbReference type="OrthoDB" id="27603at2759"/>
<feature type="compositionally biased region" description="Basic and acidic residues" evidence="11">
    <location>
        <begin position="559"/>
        <end position="577"/>
    </location>
</feature>
<keyword evidence="9" id="KW-0505">Motor protein</keyword>
<accession>A0A162R238</accession>
<dbReference type="Gene3D" id="3.40.50.300">
    <property type="entry name" value="P-loop containing nucleotide triphosphate hydrolases"/>
    <property type="match status" value="1"/>
</dbReference>
<evidence type="ECO:0000256" key="11">
    <source>
        <dbReference type="SAM" id="MobiDB-lite"/>
    </source>
</evidence>
<feature type="compositionally biased region" description="Low complexity" evidence="11">
    <location>
        <begin position="529"/>
        <end position="555"/>
    </location>
</feature>
<dbReference type="SUPFAM" id="SSF52540">
    <property type="entry name" value="P-loop containing nucleoside triphosphate hydrolases"/>
    <property type="match status" value="1"/>
</dbReference>
<dbReference type="InterPro" id="IPR022780">
    <property type="entry name" value="Dynein_light_int_chain"/>
</dbReference>
<feature type="region of interest" description="Disordered" evidence="11">
    <location>
        <begin position="73"/>
        <end position="103"/>
    </location>
</feature>
<feature type="compositionally biased region" description="Polar residues" evidence="11">
    <location>
        <begin position="602"/>
        <end position="625"/>
    </location>
</feature>
<dbReference type="EMBL" id="AMYB01000001">
    <property type="protein sequence ID" value="OAD07580.1"/>
    <property type="molecule type" value="Genomic_DNA"/>
</dbReference>
<dbReference type="GO" id="GO:0007018">
    <property type="term" value="P:microtubule-based movement"/>
    <property type="evidence" value="ECO:0007669"/>
    <property type="project" value="InterPro"/>
</dbReference>
<dbReference type="InterPro" id="IPR027417">
    <property type="entry name" value="P-loop_NTPase"/>
</dbReference>
<evidence type="ECO:0000256" key="10">
    <source>
        <dbReference type="ARBA" id="ARBA00023212"/>
    </source>
</evidence>
<keyword evidence="10" id="KW-0206">Cytoskeleton</keyword>
<comment type="subcellular location">
    <subcellularLocation>
        <location evidence="1">Cytoplasm</location>
        <location evidence="1">Cytoskeleton</location>
    </subcellularLocation>
</comment>
<dbReference type="Pfam" id="PF05783">
    <property type="entry name" value="DLIC"/>
    <property type="match status" value="3"/>
</dbReference>
<feature type="compositionally biased region" description="Polar residues" evidence="11">
    <location>
        <begin position="90"/>
        <end position="103"/>
    </location>
</feature>
<evidence type="ECO:0000256" key="7">
    <source>
        <dbReference type="ARBA" id="ARBA00022840"/>
    </source>
</evidence>
<dbReference type="GO" id="GO:0005524">
    <property type="term" value="F:ATP binding"/>
    <property type="evidence" value="ECO:0007669"/>
    <property type="project" value="UniProtKB-KW"/>
</dbReference>
<keyword evidence="13" id="KW-1185">Reference proteome</keyword>
<feature type="region of interest" description="Disordered" evidence="11">
    <location>
        <begin position="467"/>
        <end position="683"/>
    </location>
</feature>
<reference evidence="12 13" key="1">
    <citation type="submission" date="2015-06" db="EMBL/GenBank/DDBJ databases">
        <title>Expansion of signal transduction pathways in fungi by whole-genome duplication.</title>
        <authorList>
            <consortium name="DOE Joint Genome Institute"/>
            <person name="Corrochano L.M."/>
            <person name="Kuo A."/>
            <person name="Marcet-Houben M."/>
            <person name="Polaino S."/>
            <person name="Salamov A."/>
            <person name="Villalobos J.M."/>
            <person name="Alvarez M.I."/>
            <person name="Avalos J."/>
            <person name="Benito E.P."/>
            <person name="Benoit I."/>
            <person name="Burger G."/>
            <person name="Camino L.P."/>
            <person name="Canovas D."/>
            <person name="Cerda-Olmedo E."/>
            <person name="Cheng J.-F."/>
            <person name="Dominguez A."/>
            <person name="Elias M."/>
            <person name="Eslava A.P."/>
            <person name="Glaser F."/>
            <person name="Grimwood J."/>
            <person name="Gutierrez G."/>
            <person name="Heitman J."/>
            <person name="Henrissat B."/>
            <person name="Iturriaga E.A."/>
            <person name="Lang B.F."/>
            <person name="Lavin J.L."/>
            <person name="Lee S."/>
            <person name="Li W."/>
            <person name="Lindquist E."/>
            <person name="Lopez-Garcia S."/>
            <person name="Luque E.M."/>
            <person name="Marcos A.T."/>
            <person name="Martin J."/>
            <person name="Mccluskey K."/>
            <person name="Medina H.R."/>
            <person name="Miralles-Duran A."/>
            <person name="Miyazaki A."/>
            <person name="Munoz-Torres E."/>
            <person name="Oguiza J.A."/>
            <person name="Ohm R."/>
            <person name="Olmedo M."/>
            <person name="Orejas M."/>
            <person name="Ortiz-Castellanos L."/>
            <person name="Pisabarro A.G."/>
            <person name="Rodriguez-Romero J."/>
            <person name="Ruiz-Herrera J."/>
            <person name="Ruiz-Vazquez R."/>
            <person name="Sanz C."/>
            <person name="Schackwitz W."/>
            <person name="Schmutz J."/>
            <person name="Shahriari M."/>
            <person name="Shelest E."/>
            <person name="Silva-Franco F."/>
            <person name="Soanes D."/>
            <person name="Syed K."/>
            <person name="Tagua V.G."/>
            <person name="Talbot N.J."/>
            <person name="Thon M."/>
            <person name="De Vries R.P."/>
            <person name="Wiebenga A."/>
            <person name="Yadav J.S."/>
            <person name="Braun E.L."/>
            <person name="Baker S."/>
            <person name="Garre V."/>
            <person name="Horwitz B."/>
            <person name="Torres-Martinez S."/>
            <person name="Idnurm A."/>
            <person name="Herrera-Estrella A."/>
            <person name="Gabaldon T."/>
            <person name="Grigoriev I.V."/>
        </authorList>
    </citation>
    <scope>NUCLEOTIDE SEQUENCE [LARGE SCALE GENOMIC DNA]</scope>
    <source>
        <strain evidence="12 13">CBS 277.49</strain>
    </source>
</reference>
<feature type="compositionally biased region" description="Gly residues" evidence="11">
    <location>
        <begin position="483"/>
        <end position="497"/>
    </location>
</feature>
<evidence type="ECO:0000313" key="13">
    <source>
        <dbReference type="Proteomes" id="UP000077051"/>
    </source>
</evidence>
<dbReference type="GO" id="GO:0035974">
    <property type="term" value="C:meiotic spindle pole body"/>
    <property type="evidence" value="ECO:0007669"/>
    <property type="project" value="TreeGrafter"/>
</dbReference>
<keyword evidence="8" id="KW-0243">Dynein</keyword>
<name>A0A162R238_MUCCL</name>
<dbReference type="GO" id="GO:0045504">
    <property type="term" value="F:dynein heavy chain binding"/>
    <property type="evidence" value="ECO:0007669"/>
    <property type="project" value="TreeGrafter"/>
</dbReference>
<dbReference type="GO" id="GO:0005868">
    <property type="term" value="C:cytoplasmic dynein complex"/>
    <property type="evidence" value="ECO:0007669"/>
    <property type="project" value="InterPro"/>
</dbReference>
<sequence>MLSSVTPSQSVSTQSNLTQQHQKSYIPEKDDLWSGILKGVASSKIVPTKNVLILGEPGVGKSTLVHFLKNDPGPQQVPKFDHNEEHPASFSANPKNYAQPSNDNMTRQFQDQEKIDLALGYSFVDVKDEENEAMARLGLYQLSLASPEFLPLLKFAIRADTFVDSCVLILLDWTRPWKFVETLERWINVLHYLTDEICKEGTAADTNWSKGRAVVDEIKEKLEHYLQTYTEPSMISNTNNITVTASTSTSSVPSTIAAGSTPILSNAPASLSVDQQVMLPLSTGCLTHNLGLPITIVCCKSDAINKLEQTHDYKDDQFDYIQQSLRCICMKYGAALFYTSTLHPYTFHNLREYILHRTLSSFAKPYPFHLKAQVIERDTVLVPSGWDSWGKIKVLREGFDCDHVSEGWDADMDAVIDRQKPGNTGARGTYEEAIPNGESEIQPQYNIPTTTICEDEQSFYDRHYEKLQKSQDAKQSGMSNGTGAAGGGGGGGGGGGDMARPGVVGPLSQSPAAALQSMMRGGASSASNPMSITTTAATSSPVSSSSLSSTASSPTENGNHLDRTSSRKKDLSLEKLLMKGINNKNGHKSPLSSPGGGNNGSMPTTIPNAASMSVSPTSASQQNAPSHEVLANFFQSLLKNSSGTSGGGGSPTSATSPLGGPGGQPNGRSHKELDVMRQYTASK</sequence>
<organism evidence="12 13">
    <name type="scientific">Mucor lusitanicus CBS 277.49</name>
    <dbReference type="NCBI Taxonomy" id="747725"/>
    <lineage>
        <taxon>Eukaryota</taxon>
        <taxon>Fungi</taxon>
        <taxon>Fungi incertae sedis</taxon>
        <taxon>Mucoromycota</taxon>
        <taxon>Mucoromycotina</taxon>
        <taxon>Mucoromycetes</taxon>
        <taxon>Mucorales</taxon>
        <taxon>Mucorineae</taxon>
        <taxon>Mucoraceae</taxon>
        <taxon>Mucor</taxon>
    </lineage>
</organism>
<evidence type="ECO:0000256" key="6">
    <source>
        <dbReference type="ARBA" id="ARBA00022741"/>
    </source>
</evidence>
<feature type="compositionally biased region" description="Low complexity" evidence="11">
    <location>
        <begin position="1"/>
        <end position="15"/>
    </location>
</feature>
<gene>
    <name evidence="12" type="ORF">MUCCIDRAFT_104515</name>
</gene>
<dbReference type="Proteomes" id="UP000077051">
    <property type="component" value="Unassembled WGS sequence"/>
</dbReference>
<feature type="region of interest" description="Disordered" evidence="11">
    <location>
        <begin position="1"/>
        <end position="23"/>
    </location>
</feature>
<dbReference type="VEuPathDB" id="FungiDB:MUCCIDRAFT_104515"/>
<evidence type="ECO:0000256" key="9">
    <source>
        <dbReference type="ARBA" id="ARBA00023175"/>
    </source>
</evidence>
<evidence type="ECO:0000313" key="12">
    <source>
        <dbReference type="EMBL" id="OAD07580.1"/>
    </source>
</evidence>
<evidence type="ECO:0000256" key="8">
    <source>
        <dbReference type="ARBA" id="ARBA00023017"/>
    </source>
</evidence>
<keyword evidence="4" id="KW-0963">Cytoplasm</keyword>
<dbReference type="AlphaFoldDB" id="A0A162R238"/>
<evidence type="ECO:0008006" key="14">
    <source>
        <dbReference type="Google" id="ProtNLM"/>
    </source>
</evidence>
<dbReference type="STRING" id="747725.A0A162R238"/>
<evidence type="ECO:0000256" key="3">
    <source>
        <dbReference type="ARBA" id="ARBA00022448"/>
    </source>
</evidence>
<evidence type="ECO:0000256" key="5">
    <source>
        <dbReference type="ARBA" id="ARBA00022701"/>
    </source>
</evidence>
<keyword evidence="7" id="KW-0067">ATP-binding</keyword>
<keyword evidence="5" id="KW-0493">Microtubule</keyword>
<keyword evidence="6" id="KW-0547">Nucleotide-binding</keyword>
<comment type="caution">
    <text evidence="12">The sequence shown here is derived from an EMBL/GenBank/DDBJ whole genome shotgun (WGS) entry which is preliminary data.</text>
</comment>
<comment type="similarity">
    <text evidence="2">Belongs to the dynein light intermediate chain family.</text>
</comment>
<dbReference type="PANTHER" id="PTHR12688:SF0">
    <property type="entry name" value="DYNEIN LIGHT INTERMEDIATE CHAIN"/>
    <property type="match status" value="1"/>
</dbReference>
<keyword evidence="3" id="KW-0813">Transport</keyword>
<dbReference type="GO" id="GO:0000226">
    <property type="term" value="P:microtubule cytoskeleton organization"/>
    <property type="evidence" value="ECO:0007669"/>
    <property type="project" value="TreeGrafter"/>
</dbReference>
<evidence type="ECO:0000256" key="1">
    <source>
        <dbReference type="ARBA" id="ARBA00004245"/>
    </source>
</evidence>
<evidence type="ECO:0000256" key="2">
    <source>
        <dbReference type="ARBA" id="ARBA00006831"/>
    </source>
</evidence>